<evidence type="ECO:0000313" key="2">
    <source>
        <dbReference type="EMBL" id="CRY68011.1"/>
    </source>
</evidence>
<dbReference type="EMBL" id="CWJL01000016">
    <property type="protein sequence ID" value="CRY68011.1"/>
    <property type="molecule type" value="Genomic_DNA"/>
</dbReference>
<accession>A0A0T9QFH6</accession>
<evidence type="ECO:0000313" key="4">
    <source>
        <dbReference type="Proteomes" id="UP000045840"/>
    </source>
</evidence>
<reference evidence="4" key="2">
    <citation type="submission" date="2015-03" db="EMBL/GenBank/DDBJ databases">
        <authorList>
            <consortium name="Pathogen Informatics"/>
        </authorList>
    </citation>
    <scope>NUCLEOTIDE SEQUENCE [LARGE SCALE GENOMIC DNA]</scope>
    <source>
        <strain evidence="4">A125KOH2</strain>
    </source>
</reference>
<protein>
    <submittedName>
        <fullName evidence="1">Uncharacterized protein</fullName>
    </submittedName>
</protein>
<proteinExistence type="predicted"/>
<dbReference type="STRING" id="1288385.ERS137968_03109"/>
<dbReference type="Proteomes" id="UP000044625">
    <property type="component" value="Unassembled WGS sequence"/>
</dbReference>
<reference evidence="2 3" key="1">
    <citation type="submission" date="2015-03" db="EMBL/GenBank/DDBJ databases">
        <authorList>
            <consortium name="Pathogen Informatics"/>
            <person name="Murphy D."/>
        </authorList>
    </citation>
    <scope>NUCLEOTIDE SEQUENCE [LARGE SCALE GENOMIC DNA]</scope>
    <source>
        <strain evidence="3">type strain: CIP110230</strain>
        <strain evidence="2">Type strain: CIP110230</strain>
    </source>
</reference>
<dbReference type="Proteomes" id="UP000045840">
    <property type="component" value="Unassembled WGS sequence"/>
</dbReference>
<dbReference type="EMBL" id="CQAZ01000028">
    <property type="protein sequence ID" value="CNI09346.1"/>
    <property type="molecule type" value="Genomic_DNA"/>
</dbReference>
<evidence type="ECO:0000313" key="1">
    <source>
        <dbReference type="EMBL" id="CNI09346.1"/>
    </source>
</evidence>
<dbReference type="OrthoDB" id="6638685at2"/>
<dbReference type="RefSeq" id="WP_049613998.1">
    <property type="nucleotide sequence ID" value="NZ_CAWMMU010000016.1"/>
</dbReference>
<sequence length="63" mass="7335">MTHMLYKPGGDTKVWGTLAHIKIVEADEIEQHIEDGWLPGELKTFLNNLTVAYQKRHRSYLIQ</sequence>
<gene>
    <name evidence="1" type="ORF">ERS008529_03047</name>
    <name evidence="2" type="ORF">ERS137968_03109</name>
</gene>
<organism evidence="1 4">
    <name type="scientific">Yersinia pekkanenii</name>
    <dbReference type="NCBI Taxonomy" id="1288385"/>
    <lineage>
        <taxon>Bacteria</taxon>
        <taxon>Pseudomonadati</taxon>
        <taxon>Pseudomonadota</taxon>
        <taxon>Gammaproteobacteria</taxon>
        <taxon>Enterobacterales</taxon>
        <taxon>Yersiniaceae</taxon>
        <taxon>Yersinia</taxon>
    </lineage>
</organism>
<evidence type="ECO:0000313" key="3">
    <source>
        <dbReference type="Proteomes" id="UP000044625"/>
    </source>
</evidence>
<dbReference type="AlphaFoldDB" id="A0A0T9QFH6"/>
<keyword evidence="3" id="KW-1185">Reference proteome</keyword>
<name>A0A0T9QFH6_9GAMM</name>
<reference evidence="1" key="3">
    <citation type="submission" date="2015-03" db="EMBL/GenBank/DDBJ databases">
        <authorList>
            <person name="Murphy D."/>
        </authorList>
    </citation>
    <scope>NUCLEOTIDE SEQUENCE [LARGE SCALE GENOMIC DNA]</scope>
    <source>
        <strain evidence="1">A125KOH2</strain>
    </source>
</reference>